<dbReference type="Proteomes" id="UP000823850">
    <property type="component" value="Unassembled WGS sequence"/>
</dbReference>
<feature type="transmembrane region" description="Helical" evidence="1">
    <location>
        <begin position="203"/>
        <end position="226"/>
    </location>
</feature>
<evidence type="ECO:0000313" key="2">
    <source>
        <dbReference type="EMBL" id="HJD39322.1"/>
    </source>
</evidence>
<proteinExistence type="predicted"/>
<name>A0A9D2R7M8_9FIRM</name>
<reference evidence="2" key="2">
    <citation type="submission" date="2021-04" db="EMBL/GenBank/DDBJ databases">
        <authorList>
            <person name="Gilroy R."/>
        </authorList>
    </citation>
    <scope>NUCLEOTIDE SEQUENCE</scope>
    <source>
        <strain evidence="2">ChiW19-6364</strain>
    </source>
</reference>
<feature type="transmembrane region" description="Helical" evidence="1">
    <location>
        <begin position="390"/>
        <end position="409"/>
    </location>
</feature>
<feature type="transmembrane region" description="Helical" evidence="1">
    <location>
        <begin position="366"/>
        <end position="384"/>
    </location>
</feature>
<reference evidence="2" key="1">
    <citation type="journal article" date="2021" name="PeerJ">
        <title>Extensive microbial diversity within the chicken gut microbiome revealed by metagenomics and culture.</title>
        <authorList>
            <person name="Gilroy R."/>
            <person name="Ravi A."/>
            <person name="Getino M."/>
            <person name="Pursley I."/>
            <person name="Horton D.L."/>
            <person name="Alikhan N.F."/>
            <person name="Baker D."/>
            <person name="Gharbi K."/>
            <person name="Hall N."/>
            <person name="Watson M."/>
            <person name="Adriaenssens E.M."/>
            <person name="Foster-Nyarko E."/>
            <person name="Jarju S."/>
            <person name="Secka A."/>
            <person name="Antonio M."/>
            <person name="Oren A."/>
            <person name="Chaudhuri R.R."/>
            <person name="La Ragione R."/>
            <person name="Hildebrand F."/>
            <person name="Pallen M.J."/>
        </authorList>
    </citation>
    <scope>NUCLEOTIDE SEQUENCE</scope>
    <source>
        <strain evidence="2">ChiW19-6364</strain>
    </source>
</reference>
<feature type="transmembrane region" description="Helical" evidence="1">
    <location>
        <begin position="82"/>
        <end position="106"/>
    </location>
</feature>
<protein>
    <submittedName>
        <fullName evidence="2">Uncharacterized protein</fullName>
    </submittedName>
</protein>
<accession>A0A9D2R7M8</accession>
<dbReference type="AlphaFoldDB" id="A0A9D2R7M8"/>
<keyword evidence="1" id="KW-0812">Transmembrane</keyword>
<comment type="caution">
    <text evidence="2">The sequence shown here is derived from an EMBL/GenBank/DDBJ whole genome shotgun (WGS) entry which is preliminary data.</text>
</comment>
<feature type="transmembrane region" description="Helical" evidence="1">
    <location>
        <begin position="268"/>
        <end position="288"/>
    </location>
</feature>
<keyword evidence="1" id="KW-1133">Transmembrane helix</keyword>
<organism evidence="2 3">
    <name type="scientific">Candidatus Blautia stercoripullorum</name>
    <dbReference type="NCBI Taxonomy" id="2838502"/>
    <lineage>
        <taxon>Bacteria</taxon>
        <taxon>Bacillati</taxon>
        <taxon>Bacillota</taxon>
        <taxon>Clostridia</taxon>
        <taxon>Lachnospirales</taxon>
        <taxon>Lachnospiraceae</taxon>
        <taxon>Blautia</taxon>
    </lineage>
</organism>
<gene>
    <name evidence="2" type="ORF">H9913_04780</name>
</gene>
<sequence>MKGKTVQEKNHHKKIETVLKVFLVILIMIYPLTGAFLGLDLGDTGYHLFAFENLASNPEKINYTTFFTTVIGYLWDQAFGELGLLAFNFLEVLLEWSIVIIVYITFKNVLGKTCILLGSFLSIMAADTYLNIFNYHQFNAFLLTVIICLQYKAIIKEKFILSFLSGMVYMLLVFSRVGSVVAAVTFFLYLYDTVMHERSWKTFWKHVLSYVVGAAIVFLIFAGALVATNLDEYFINNIFRLSNIASDNSTAYGFYNLLYTLVFENMKVMASGFIYVTSIFIAGIGVSIAYTKTKTKMKRFFCIVLGIAIVIICAYEMFFAYDINPAETWPQMTTGPRFVIGVMYVFAFLFYAVNGFKNGEENRKKTLMIIGAYLLVVLTIAGSNTGTKHIVLGLWLMGPVFVAAVKEIFFNENILKAGRLFYMKTGVYIQKKNITKVFLLFLVMFMAKFMHMIYYTFNYDSVNRLELTATVNSEKVRGILTTQREADSINGVLGAIDEVSDKDQPLMVFGSSLLFYYMTDKESYTTAWVTPNTYSLEQYQADLASAKDKYGDALPVVLFCRTNYSYGFDEETLEENYAIENNSDYEGKKEQFISFLWENNYDMEYINDYYMVLVPGSGENLEETDAIIRGVE</sequence>
<dbReference type="EMBL" id="DWUX01000087">
    <property type="protein sequence ID" value="HJD39322.1"/>
    <property type="molecule type" value="Genomic_DNA"/>
</dbReference>
<feature type="transmembrane region" description="Helical" evidence="1">
    <location>
        <begin position="113"/>
        <end position="132"/>
    </location>
</feature>
<feature type="transmembrane region" description="Helical" evidence="1">
    <location>
        <begin position="21"/>
        <end position="39"/>
    </location>
</feature>
<feature type="transmembrane region" description="Helical" evidence="1">
    <location>
        <begin position="338"/>
        <end position="354"/>
    </location>
</feature>
<feature type="transmembrane region" description="Helical" evidence="1">
    <location>
        <begin position="300"/>
        <end position="318"/>
    </location>
</feature>
<feature type="transmembrane region" description="Helical" evidence="1">
    <location>
        <begin position="437"/>
        <end position="457"/>
    </location>
</feature>
<evidence type="ECO:0000313" key="3">
    <source>
        <dbReference type="Proteomes" id="UP000823850"/>
    </source>
</evidence>
<feature type="transmembrane region" description="Helical" evidence="1">
    <location>
        <begin position="167"/>
        <end position="191"/>
    </location>
</feature>
<evidence type="ECO:0000256" key="1">
    <source>
        <dbReference type="SAM" id="Phobius"/>
    </source>
</evidence>
<keyword evidence="1" id="KW-0472">Membrane</keyword>